<dbReference type="Proteomes" id="UP000694402">
    <property type="component" value="Unassembled WGS sequence"/>
</dbReference>
<dbReference type="FunFam" id="1.10.287.70:FF:000076">
    <property type="entry name" value="Potassium channel subfamily K member"/>
    <property type="match status" value="1"/>
</dbReference>
<evidence type="ECO:0000256" key="23">
    <source>
        <dbReference type="ARBA" id="ARBA00023180"/>
    </source>
</evidence>
<evidence type="ECO:0000256" key="1">
    <source>
        <dbReference type="ARBA" id="ARBA00000309"/>
    </source>
</evidence>
<evidence type="ECO:0000256" key="5">
    <source>
        <dbReference type="ARBA" id="ARBA00004484"/>
    </source>
</evidence>
<evidence type="ECO:0000256" key="22">
    <source>
        <dbReference type="ARBA" id="ARBA00023157"/>
    </source>
</evidence>
<evidence type="ECO:0000256" key="33">
    <source>
        <dbReference type="ARBA" id="ARBA00044657"/>
    </source>
</evidence>
<keyword evidence="11" id="KW-1017">Isopeptide bond</keyword>
<reference evidence="41" key="1">
    <citation type="submission" date="2025-08" db="UniProtKB">
        <authorList>
            <consortium name="Ensembl"/>
        </authorList>
    </citation>
    <scope>IDENTIFICATION</scope>
</reference>
<accession>A0A8C8H8F4</accession>
<keyword evidence="13 38" id="KW-0812">Transmembrane</keyword>
<evidence type="ECO:0000256" key="26">
    <source>
        <dbReference type="ARBA" id="ARBA00023329"/>
    </source>
</evidence>
<feature type="glycosylation site" description="N-linked (GlcNAc...) asparagine" evidence="37">
    <location>
        <position position="90"/>
    </location>
</feature>
<evidence type="ECO:0000313" key="41">
    <source>
        <dbReference type="Ensembl" id="ENSOTSP00005060435.1"/>
    </source>
</evidence>
<evidence type="ECO:0000256" key="30">
    <source>
        <dbReference type="ARBA" id="ARBA00036239"/>
    </source>
</evidence>
<dbReference type="GO" id="GO:0015271">
    <property type="term" value="F:outward rectifier potassium channel activity"/>
    <property type="evidence" value="ECO:0007669"/>
    <property type="project" value="TreeGrafter"/>
</dbReference>
<comment type="subunit">
    <text evidence="35">Homodimer; disulfide-linked. Heterodimer with KCNK2; disulfide-linked. In astrocytes, forms mostly heterodimeric potassium channels with KCNK2, with only a minor proportion of functional channels containing homodimeric KCNK1. Interacts with KCNK3 and KCNK9, forming functional heterodimeric channels. Interacts with GNG4. Identified in a complex with PSD and ARF6; interacts only with PSD that is bound to ARF6. Interacts with UBE2I.</text>
</comment>
<dbReference type="PIRSF" id="PIRSF038061">
    <property type="entry name" value="K_channel_subfamily_K_type"/>
    <property type="match status" value="1"/>
</dbReference>
<evidence type="ECO:0000256" key="16">
    <source>
        <dbReference type="ARBA" id="ARBA00022843"/>
    </source>
</evidence>
<evidence type="ECO:0000256" key="15">
    <source>
        <dbReference type="ARBA" id="ARBA00022826"/>
    </source>
</evidence>
<evidence type="ECO:0000313" key="42">
    <source>
        <dbReference type="Proteomes" id="UP000694402"/>
    </source>
</evidence>
<dbReference type="PRINTS" id="PR01096">
    <property type="entry name" value="TWIK1CHANNEL"/>
</dbReference>
<evidence type="ECO:0000256" key="20">
    <source>
        <dbReference type="ARBA" id="ARBA00023065"/>
    </source>
</evidence>
<keyword evidence="22" id="KW-1015">Disulfide bond</keyword>
<comment type="catalytic activity">
    <reaction evidence="30">
        <text>Na(+)(in) = Na(+)(out)</text>
        <dbReference type="Rhea" id="RHEA:34963"/>
        <dbReference type="ChEBI" id="CHEBI:29101"/>
    </reaction>
</comment>
<comment type="catalytic activity">
    <reaction evidence="32">
        <text>Li(+)(in) = Li(+)(out)</text>
        <dbReference type="Rhea" id="RHEA:78551"/>
        <dbReference type="ChEBI" id="CHEBI:49713"/>
    </reaction>
</comment>
<evidence type="ECO:0000256" key="19">
    <source>
        <dbReference type="ARBA" id="ARBA00023018"/>
    </source>
</evidence>
<evidence type="ECO:0000256" key="28">
    <source>
        <dbReference type="ARBA" id="ARBA00034109"/>
    </source>
</evidence>
<evidence type="ECO:0000256" key="13">
    <source>
        <dbReference type="ARBA" id="ARBA00022692"/>
    </source>
</evidence>
<evidence type="ECO:0000256" key="11">
    <source>
        <dbReference type="ARBA" id="ARBA00022499"/>
    </source>
</evidence>
<evidence type="ECO:0000256" key="12">
    <source>
        <dbReference type="ARBA" id="ARBA00022538"/>
    </source>
</evidence>
<keyword evidence="23" id="KW-0325">Glycoprotein</keyword>
<evidence type="ECO:0000256" key="6">
    <source>
        <dbReference type="ARBA" id="ARBA00004541"/>
    </source>
</evidence>
<comment type="catalytic activity">
    <reaction evidence="27">
        <text>chloride(in) = chloride(out)</text>
        <dbReference type="Rhea" id="RHEA:29823"/>
        <dbReference type="ChEBI" id="CHEBI:17996"/>
    </reaction>
</comment>
<evidence type="ECO:0000256" key="2">
    <source>
        <dbReference type="ARBA" id="ARBA00004172"/>
    </source>
</evidence>
<dbReference type="InterPro" id="IPR013099">
    <property type="entry name" value="K_chnl_dom"/>
</dbReference>
<organism evidence="41 42">
    <name type="scientific">Oncorhynchus tshawytscha</name>
    <name type="common">Chinook salmon</name>
    <name type="synonym">Salmo tshawytscha</name>
    <dbReference type="NCBI Taxonomy" id="74940"/>
    <lineage>
        <taxon>Eukaryota</taxon>
        <taxon>Metazoa</taxon>
        <taxon>Chordata</taxon>
        <taxon>Craniata</taxon>
        <taxon>Vertebrata</taxon>
        <taxon>Euteleostomi</taxon>
        <taxon>Actinopterygii</taxon>
        <taxon>Neopterygii</taxon>
        <taxon>Teleostei</taxon>
        <taxon>Protacanthopterygii</taxon>
        <taxon>Salmoniformes</taxon>
        <taxon>Salmonidae</taxon>
        <taxon>Salmoninae</taxon>
        <taxon>Oncorhynchus</taxon>
    </lineage>
</organism>
<dbReference type="GO" id="GO:0030425">
    <property type="term" value="C:dendrite"/>
    <property type="evidence" value="ECO:0007669"/>
    <property type="project" value="UniProtKB-SubCell"/>
</dbReference>
<comment type="subcellular location">
    <subcellularLocation>
        <location evidence="3">Apical cell membrane</location>
    </subcellularLocation>
    <subcellularLocation>
        <location evidence="7">Cell membrane</location>
        <topology evidence="7">Multi-pass membrane protein</topology>
    </subcellularLocation>
    <subcellularLocation>
        <location evidence="4">Cell projection</location>
        <location evidence="4">Dendrite</location>
    </subcellularLocation>
    <subcellularLocation>
        <location evidence="6">Cytoplasmic vesicle</location>
    </subcellularLocation>
    <subcellularLocation>
        <location evidence="5">Perikaryon</location>
    </subcellularLocation>
    <subcellularLocation>
        <location evidence="2">Recycling endosome</location>
    </subcellularLocation>
    <subcellularLocation>
        <location evidence="28">Synaptic cell membrane</location>
    </subcellularLocation>
</comment>
<keyword evidence="9 36" id="KW-0813">Transport</keyword>
<feature type="domain" description="Potassium channel" evidence="40">
    <location>
        <begin position="93"/>
        <end position="150"/>
    </location>
</feature>
<evidence type="ECO:0000256" key="25">
    <source>
        <dbReference type="ARBA" id="ARBA00023303"/>
    </source>
</evidence>
<dbReference type="SUPFAM" id="SSF81324">
    <property type="entry name" value="Voltage-gated potassium channels"/>
    <property type="match status" value="2"/>
</dbReference>
<evidence type="ECO:0000256" key="7">
    <source>
        <dbReference type="ARBA" id="ARBA00004651"/>
    </source>
</evidence>
<dbReference type="GO" id="GO:0016324">
    <property type="term" value="C:apical plasma membrane"/>
    <property type="evidence" value="ECO:0007669"/>
    <property type="project" value="UniProtKB-SubCell"/>
</dbReference>
<dbReference type="GO" id="GO:0043204">
    <property type="term" value="C:perikaryon"/>
    <property type="evidence" value="ECO:0007669"/>
    <property type="project" value="UniProtKB-SubCell"/>
</dbReference>
<evidence type="ECO:0000256" key="21">
    <source>
        <dbReference type="ARBA" id="ARBA00023136"/>
    </source>
</evidence>
<feature type="transmembrane region" description="Helical" evidence="39">
    <location>
        <begin position="129"/>
        <end position="152"/>
    </location>
</feature>
<feature type="transmembrane region" description="Helical" evidence="39">
    <location>
        <begin position="173"/>
        <end position="197"/>
    </location>
</feature>
<reference evidence="41" key="2">
    <citation type="submission" date="2025-09" db="UniProtKB">
        <authorList>
            <consortium name="Ensembl"/>
        </authorList>
    </citation>
    <scope>IDENTIFICATION</scope>
</reference>
<keyword evidence="25 38" id="KW-0407">Ion channel</keyword>
<evidence type="ECO:0000256" key="10">
    <source>
        <dbReference type="ARBA" id="ARBA00022475"/>
    </source>
</evidence>
<keyword evidence="19" id="KW-0770">Synapse</keyword>
<comment type="catalytic activity">
    <reaction evidence="31">
        <text>L-glutamate(out) = L-glutamate(in)</text>
        <dbReference type="Rhea" id="RHEA:66336"/>
        <dbReference type="ChEBI" id="CHEBI:29985"/>
    </reaction>
</comment>
<keyword evidence="26" id="KW-0968">Cytoplasmic vesicle</keyword>
<comment type="catalytic activity">
    <reaction evidence="34">
        <text>Cs(+)(in) = Cs(+)(out)</text>
        <dbReference type="Rhea" id="RHEA:78555"/>
        <dbReference type="ChEBI" id="CHEBI:49547"/>
    </reaction>
</comment>
<dbReference type="GeneID" id="112250416"/>
<evidence type="ECO:0000256" key="31">
    <source>
        <dbReference type="ARBA" id="ARBA00036683"/>
    </source>
</evidence>
<keyword evidence="24" id="KW-0966">Cell projection</keyword>
<comment type="catalytic activity">
    <reaction evidence="33">
        <text>Rb(+)(in) = Rb(+)(out)</text>
        <dbReference type="Rhea" id="RHEA:78547"/>
        <dbReference type="ChEBI" id="CHEBI:49847"/>
    </reaction>
</comment>
<evidence type="ECO:0000256" key="29">
    <source>
        <dbReference type="ARBA" id="ARBA00034430"/>
    </source>
</evidence>
<evidence type="ECO:0000256" key="37">
    <source>
        <dbReference type="PIRSR" id="PIRSR038061-1"/>
    </source>
</evidence>
<dbReference type="PANTHER" id="PTHR11003">
    <property type="entry name" value="POTASSIUM CHANNEL, SUBFAMILY K"/>
    <property type="match status" value="1"/>
</dbReference>
<evidence type="ECO:0000256" key="14">
    <source>
        <dbReference type="ARBA" id="ARBA00022753"/>
    </source>
</evidence>
<evidence type="ECO:0000259" key="40">
    <source>
        <dbReference type="Pfam" id="PF07885"/>
    </source>
</evidence>
<evidence type="ECO:0000256" key="32">
    <source>
        <dbReference type="ARBA" id="ARBA00044635"/>
    </source>
</evidence>
<dbReference type="GeneTree" id="ENSGT00940000155293"/>
<comment type="catalytic activity">
    <reaction evidence="1">
        <text>NH4(+)(in) = NH4(+)(out)</text>
        <dbReference type="Rhea" id="RHEA:28747"/>
        <dbReference type="ChEBI" id="CHEBI:28938"/>
    </reaction>
</comment>
<dbReference type="Ensembl" id="ENSOTST00005065772.2">
    <property type="protein sequence ID" value="ENSOTSP00005060435.1"/>
    <property type="gene ID" value="ENSOTSG00005029058.2"/>
</dbReference>
<keyword evidence="42" id="KW-1185">Reference proteome</keyword>
<evidence type="ECO:0000256" key="35">
    <source>
        <dbReference type="ARBA" id="ARBA00046361"/>
    </source>
</evidence>
<keyword evidence="21 36" id="KW-0472">Membrane</keyword>
<evidence type="ECO:0000256" key="4">
    <source>
        <dbReference type="ARBA" id="ARBA00004279"/>
    </source>
</evidence>
<keyword evidence="16" id="KW-0832">Ubl conjugation</keyword>
<keyword evidence="14" id="KW-0967">Endosome</keyword>
<evidence type="ECO:0000256" key="8">
    <source>
        <dbReference type="ARBA" id="ARBA00006666"/>
    </source>
</evidence>
<proteinExistence type="inferred from homology"/>
<dbReference type="GO" id="GO:0030322">
    <property type="term" value="P:stabilization of membrane potential"/>
    <property type="evidence" value="ECO:0007669"/>
    <property type="project" value="TreeGrafter"/>
</dbReference>
<gene>
    <name evidence="41" type="primary">LOC112250416</name>
</gene>
<dbReference type="GO" id="GO:0097060">
    <property type="term" value="C:synaptic membrane"/>
    <property type="evidence" value="ECO:0007669"/>
    <property type="project" value="UniProtKB-SubCell"/>
</dbReference>
<dbReference type="GlyCosmos" id="A0A8C8H8F4">
    <property type="glycosylation" value="1 site, No reported glycans"/>
</dbReference>
<evidence type="ECO:0000256" key="36">
    <source>
        <dbReference type="PIRNR" id="PIRNR038061"/>
    </source>
</evidence>
<keyword evidence="15 36" id="KW-0631">Potassium channel</keyword>
<evidence type="ECO:0000256" key="38">
    <source>
        <dbReference type="RuleBase" id="RU003857"/>
    </source>
</evidence>
<keyword evidence="18 39" id="KW-1133">Transmembrane helix</keyword>
<evidence type="ECO:0000256" key="27">
    <source>
        <dbReference type="ARBA" id="ARBA00024167"/>
    </source>
</evidence>
<feature type="transmembrane region" description="Helical" evidence="39">
    <location>
        <begin position="16"/>
        <end position="36"/>
    </location>
</feature>
<dbReference type="PANTHER" id="PTHR11003:SF59">
    <property type="entry name" value="POTASSIUM CHANNEL SUBFAMILY K MEMBER 1"/>
    <property type="match status" value="1"/>
</dbReference>
<protein>
    <recommendedName>
        <fullName evidence="36">Potassium channel subfamily K member</fullName>
    </recommendedName>
</protein>
<keyword evidence="20 36" id="KW-0406">Ion transport</keyword>
<evidence type="ECO:0000256" key="18">
    <source>
        <dbReference type="ARBA" id="ARBA00022989"/>
    </source>
</evidence>
<evidence type="ECO:0000256" key="39">
    <source>
        <dbReference type="SAM" id="Phobius"/>
    </source>
</evidence>
<dbReference type="InterPro" id="IPR001779">
    <property type="entry name" value="2pore_dom_K_chnl_TWIK1"/>
</dbReference>
<keyword evidence="12 36" id="KW-0633">Potassium transport</keyword>
<evidence type="ECO:0000256" key="34">
    <source>
        <dbReference type="ARBA" id="ARBA00044691"/>
    </source>
</evidence>
<keyword evidence="10" id="KW-1003">Cell membrane</keyword>
<dbReference type="KEGG" id="otw:112250416"/>
<dbReference type="InterPro" id="IPR003280">
    <property type="entry name" value="2pore_dom_K_chnl"/>
</dbReference>
<dbReference type="InterPro" id="IPR005408">
    <property type="entry name" value="2pore_dom_K_chnl_TWIK"/>
</dbReference>
<feature type="transmembrane region" description="Helical" evidence="39">
    <location>
        <begin position="209"/>
        <end position="228"/>
    </location>
</feature>
<sequence>MYRQCASLVERHRSELSFALLLSGYALYLILGAWVFSAVELPYEQRLREQLETDRQKFLWDNACVSDERLEELLTRALHANNYGVSVLGNASENNWDFISSLFFTSTVLTTTGYGHTVPLSDGGKAFCVFYSLLGIPVTLLFLSALVQRMMVLVTRRPVAYLHLRWGVSKPKFAAVHAACLSVVAALLLFLLPAVVFCRLEPLWSYLESLYFCFISLTTIGLGDYVPGETHNAVPNSHRTLYKLAITLYLLLGLVCLLVVVETCCELPQLKSFRRRFYRENNAPESETRDQEEFSSTEHDQMTDHLTDQLTFSSVSAQAASLRQDNTPWNTPWQ</sequence>
<feature type="transmembrane region" description="Helical" evidence="39">
    <location>
        <begin position="240"/>
        <end position="261"/>
    </location>
</feature>
<dbReference type="Gene3D" id="1.10.287.70">
    <property type="match status" value="1"/>
</dbReference>
<comment type="similarity">
    <text evidence="8 38">Belongs to the two pore domain potassium channel (TC 1.A.1.8) family.</text>
</comment>
<dbReference type="Pfam" id="PF07885">
    <property type="entry name" value="Ion_trans_2"/>
    <property type="match status" value="2"/>
</dbReference>
<evidence type="ECO:0000256" key="3">
    <source>
        <dbReference type="ARBA" id="ARBA00004221"/>
    </source>
</evidence>
<keyword evidence="17 36" id="KW-0630">Potassium</keyword>
<evidence type="ECO:0000256" key="9">
    <source>
        <dbReference type="ARBA" id="ARBA00022448"/>
    </source>
</evidence>
<dbReference type="GO" id="GO:0055037">
    <property type="term" value="C:recycling endosome"/>
    <property type="evidence" value="ECO:0007669"/>
    <property type="project" value="UniProtKB-SubCell"/>
</dbReference>
<evidence type="ECO:0000256" key="17">
    <source>
        <dbReference type="ARBA" id="ARBA00022958"/>
    </source>
</evidence>
<dbReference type="GO" id="GO:0022841">
    <property type="term" value="F:potassium ion leak channel activity"/>
    <property type="evidence" value="ECO:0007669"/>
    <property type="project" value="TreeGrafter"/>
</dbReference>
<dbReference type="AlphaFoldDB" id="A0A8C8H8F4"/>
<dbReference type="PRINTS" id="PR01586">
    <property type="entry name" value="TWIKCHANNEL"/>
</dbReference>
<dbReference type="RefSeq" id="XP_024276302.1">
    <property type="nucleotide sequence ID" value="XM_024420534.2"/>
</dbReference>
<comment type="catalytic activity">
    <reaction evidence="29">
        <text>K(+)(in) = K(+)(out)</text>
        <dbReference type="Rhea" id="RHEA:29463"/>
        <dbReference type="ChEBI" id="CHEBI:29103"/>
    </reaction>
</comment>
<name>A0A8C8H8F4_ONCTS</name>
<evidence type="ECO:0000256" key="24">
    <source>
        <dbReference type="ARBA" id="ARBA00023273"/>
    </source>
</evidence>
<feature type="domain" description="Potassium channel" evidence="40">
    <location>
        <begin position="187"/>
        <end position="264"/>
    </location>
</feature>
<dbReference type="InterPro" id="IPR003092">
    <property type="entry name" value="2pore_dom_K_chnl_TASK"/>
</dbReference>
<dbReference type="PRINTS" id="PR01333">
    <property type="entry name" value="2POREKCHANEL"/>
</dbReference>